<dbReference type="PANTHER" id="PTHR31890">
    <property type="entry name" value="PLANT INVERTASE/PECTIN METHYLESTERASE INHIBITOR SUPERFAMILY PROTEIN"/>
    <property type="match status" value="1"/>
</dbReference>
<accession>A0A1R3KWP3</accession>
<protein>
    <submittedName>
        <fullName evidence="2">Pectinesterase inhibitor</fullName>
    </submittedName>
</protein>
<dbReference type="InterPro" id="IPR035513">
    <property type="entry name" value="Invertase/methylesterase_inhib"/>
</dbReference>
<keyword evidence="1" id="KW-0732">Signal</keyword>
<dbReference type="AlphaFoldDB" id="A0A1R3KWP3"/>
<dbReference type="Gene3D" id="1.20.140.40">
    <property type="entry name" value="Invertase/pectin methylesterase inhibitor family protein"/>
    <property type="match status" value="1"/>
</dbReference>
<feature type="chain" id="PRO_5012955316" evidence="1">
    <location>
        <begin position="23"/>
        <end position="205"/>
    </location>
</feature>
<dbReference type="Proteomes" id="UP000188268">
    <property type="component" value="Unassembled WGS sequence"/>
</dbReference>
<dbReference type="EMBL" id="AWWV01001195">
    <property type="protein sequence ID" value="OMP11534.1"/>
    <property type="molecule type" value="Genomic_DNA"/>
</dbReference>
<dbReference type="PANTHER" id="PTHR31890:SF9">
    <property type="entry name" value="PLANT INVERTASE_PECTIN METHYLESTERASE INHIBITOR SUPERFAMILY PROTEIN"/>
    <property type="match status" value="1"/>
</dbReference>
<feature type="signal peptide" evidence="1">
    <location>
        <begin position="1"/>
        <end position="22"/>
    </location>
</feature>
<gene>
    <name evidence="2" type="ORF">CCACVL1_00461</name>
</gene>
<organism evidence="2 3">
    <name type="scientific">Corchorus capsularis</name>
    <name type="common">Jute</name>
    <dbReference type="NCBI Taxonomy" id="210143"/>
    <lineage>
        <taxon>Eukaryota</taxon>
        <taxon>Viridiplantae</taxon>
        <taxon>Streptophyta</taxon>
        <taxon>Embryophyta</taxon>
        <taxon>Tracheophyta</taxon>
        <taxon>Spermatophyta</taxon>
        <taxon>Magnoliopsida</taxon>
        <taxon>eudicotyledons</taxon>
        <taxon>Gunneridae</taxon>
        <taxon>Pentapetalae</taxon>
        <taxon>rosids</taxon>
        <taxon>malvids</taxon>
        <taxon>Malvales</taxon>
        <taxon>Malvaceae</taxon>
        <taxon>Grewioideae</taxon>
        <taxon>Apeibeae</taxon>
        <taxon>Corchorus</taxon>
    </lineage>
</organism>
<sequence>MAPQKSLIIILSVCLLSLSGSATSTPKSLAPEELAAQLCKNVGGDAATAKKDMCIKALSHPEALSDKEAKQLMSVVMKAAEAGSDEERKQLIYVYMQAAALEAHTALNNITEMAKKPCPPAKLKALQKCKEVFSNLVVSYDMVSKLVFEDTFSAAYDVHNLSGGANDCISAMKAANLQAPHIEIANHSLQEVSNWVFELTRTFLS</sequence>
<name>A0A1R3KWP3_COCAP</name>
<evidence type="ECO:0000313" key="2">
    <source>
        <dbReference type="EMBL" id="OMP11534.1"/>
    </source>
</evidence>
<reference evidence="2 3" key="1">
    <citation type="submission" date="2013-09" db="EMBL/GenBank/DDBJ databases">
        <title>Corchorus capsularis genome sequencing.</title>
        <authorList>
            <person name="Alam M."/>
            <person name="Haque M.S."/>
            <person name="Islam M.S."/>
            <person name="Emdad E.M."/>
            <person name="Islam M.M."/>
            <person name="Ahmed B."/>
            <person name="Halim A."/>
            <person name="Hossen Q.M.M."/>
            <person name="Hossain M.Z."/>
            <person name="Ahmed R."/>
            <person name="Khan M.M."/>
            <person name="Islam R."/>
            <person name="Rashid M.M."/>
            <person name="Khan S.A."/>
            <person name="Rahman M.S."/>
            <person name="Alam M."/>
        </authorList>
    </citation>
    <scope>NUCLEOTIDE SEQUENCE [LARGE SCALE GENOMIC DNA]</scope>
    <source>
        <strain evidence="3">cv. CVL-1</strain>
        <tissue evidence="2">Whole seedling</tissue>
    </source>
</reference>
<dbReference type="SUPFAM" id="SSF101148">
    <property type="entry name" value="Plant invertase/pectin methylesterase inhibitor"/>
    <property type="match status" value="1"/>
</dbReference>
<proteinExistence type="predicted"/>
<evidence type="ECO:0000313" key="3">
    <source>
        <dbReference type="Proteomes" id="UP000188268"/>
    </source>
</evidence>
<evidence type="ECO:0000256" key="1">
    <source>
        <dbReference type="SAM" id="SignalP"/>
    </source>
</evidence>
<dbReference type="OrthoDB" id="10374954at2759"/>
<keyword evidence="3" id="KW-1185">Reference proteome</keyword>
<dbReference type="Gramene" id="OMP11534">
    <property type="protein sequence ID" value="OMP11534"/>
    <property type="gene ID" value="CCACVL1_00461"/>
</dbReference>
<dbReference type="OMA" id="HIEIANH"/>
<comment type="caution">
    <text evidence="2">The sequence shown here is derived from an EMBL/GenBank/DDBJ whole genome shotgun (WGS) entry which is preliminary data.</text>
</comment>